<dbReference type="InterPro" id="IPR004441">
    <property type="entry name" value="rRNA_MeTrfase_TrmH"/>
</dbReference>
<dbReference type="GO" id="GO:0006396">
    <property type="term" value="P:RNA processing"/>
    <property type="evidence" value="ECO:0007669"/>
    <property type="project" value="InterPro"/>
</dbReference>
<dbReference type="SUPFAM" id="SSF75217">
    <property type="entry name" value="alpha/beta knot"/>
    <property type="match status" value="1"/>
</dbReference>
<feature type="domain" description="RNA 2-O ribose methyltransferase substrate binding" evidence="3">
    <location>
        <begin position="2"/>
        <end position="78"/>
    </location>
</feature>
<dbReference type="CDD" id="cd18103">
    <property type="entry name" value="SpoU-like_RlmB"/>
    <property type="match status" value="1"/>
</dbReference>
<sequence>MNIEGRNPVIEVLRSDKDVSKLYIQSHLNQDTKINELVKKAKRRGVKIIRKSKKELDRISRTGSHQGVIAIAKHIETKTIEEIISDARINGKPLKFIYIREAFHEYNVGAIIRTAECAGYDAVILPPKLSVTPNIVRASMGASEHIPILSYSLFPLIKDLTTFGIKVVGIERDDSAKEYTKADLTGDVALIVGGEDKPLSKQILDKCDQTIIIPMRGNVNSLNMSVAAGLSMYEVLRQQELHS</sequence>
<comment type="caution">
    <text evidence="4">The sequence shown here is derived from an EMBL/GenBank/DDBJ whole genome shotgun (WGS) entry which is preliminary data.</text>
</comment>
<reference evidence="4" key="1">
    <citation type="submission" date="2020-04" db="EMBL/GenBank/DDBJ databases">
        <authorList>
            <person name="Zhang T."/>
        </authorList>
    </citation>
    <scope>NUCLEOTIDE SEQUENCE</scope>
    <source>
        <strain evidence="4">HKST-UBA11</strain>
    </source>
</reference>
<dbReference type="GO" id="GO:0032259">
    <property type="term" value="P:methylation"/>
    <property type="evidence" value="ECO:0007669"/>
    <property type="project" value="UniProtKB-KW"/>
</dbReference>
<dbReference type="Pfam" id="PF08032">
    <property type="entry name" value="SpoU_sub_bind"/>
    <property type="match status" value="1"/>
</dbReference>
<dbReference type="InterPro" id="IPR029028">
    <property type="entry name" value="Alpha/beta_knot_MTases"/>
</dbReference>
<dbReference type="GO" id="GO:0005829">
    <property type="term" value="C:cytosol"/>
    <property type="evidence" value="ECO:0007669"/>
    <property type="project" value="TreeGrafter"/>
</dbReference>
<keyword evidence="2" id="KW-0808">Transferase</keyword>
<evidence type="ECO:0000313" key="4">
    <source>
        <dbReference type="EMBL" id="MCA9385470.1"/>
    </source>
</evidence>
<organism evidence="4 5">
    <name type="scientific">Candidatus Dojkabacteria bacterium</name>
    <dbReference type="NCBI Taxonomy" id="2099670"/>
    <lineage>
        <taxon>Bacteria</taxon>
        <taxon>Candidatus Dojkabacteria</taxon>
    </lineage>
</organism>
<accession>A0A955L870</accession>
<dbReference type="NCBIfam" id="TIGR00186">
    <property type="entry name" value="rRNA_methyl_3"/>
    <property type="match status" value="1"/>
</dbReference>
<dbReference type="GO" id="GO:0003723">
    <property type="term" value="F:RNA binding"/>
    <property type="evidence" value="ECO:0007669"/>
    <property type="project" value="InterPro"/>
</dbReference>
<dbReference type="Gene3D" id="3.40.1280.10">
    <property type="match status" value="1"/>
</dbReference>
<dbReference type="Pfam" id="PF00588">
    <property type="entry name" value="SpoU_methylase"/>
    <property type="match status" value="1"/>
</dbReference>
<gene>
    <name evidence="4" type="primary">rlmB</name>
    <name evidence="4" type="ORF">KC717_02375</name>
</gene>
<reference evidence="4" key="2">
    <citation type="journal article" date="2021" name="Microbiome">
        <title>Successional dynamics and alternative stable states in a saline activated sludge microbial community over 9 years.</title>
        <authorList>
            <person name="Wang Y."/>
            <person name="Ye J."/>
            <person name="Ju F."/>
            <person name="Liu L."/>
            <person name="Boyd J.A."/>
            <person name="Deng Y."/>
            <person name="Parks D.H."/>
            <person name="Jiang X."/>
            <person name="Yin X."/>
            <person name="Woodcroft B.J."/>
            <person name="Tyson G.W."/>
            <person name="Hugenholtz P."/>
            <person name="Polz M.F."/>
            <person name="Zhang T."/>
        </authorList>
    </citation>
    <scope>NUCLEOTIDE SEQUENCE</scope>
    <source>
        <strain evidence="4">HKST-UBA11</strain>
    </source>
</reference>
<name>A0A955L870_9BACT</name>
<evidence type="ECO:0000256" key="1">
    <source>
        <dbReference type="ARBA" id="ARBA00022603"/>
    </source>
</evidence>
<evidence type="ECO:0000256" key="2">
    <source>
        <dbReference type="ARBA" id="ARBA00022679"/>
    </source>
</evidence>
<dbReference type="InterPro" id="IPR013123">
    <property type="entry name" value="SpoU_subst-bd"/>
</dbReference>
<dbReference type="PANTHER" id="PTHR46429">
    <property type="entry name" value="23S RRNA (GUANOSINE-2'-O-)-METHYLTRANSFERASE RLMB"/>
    <property type="match status" value="1"/>
</dbReference>
<dbReference type="SMART" id="SM00967">
    <property type="entry name" value="SpoU_sub_bind"/>
    <property type="match status" value="1"/>
</dbReference>
<evidence type="ECO:0000259" key="3">
    <source>
        <dbReference type="SMART" id="SM00967"/>
    </source>
</evidence>
<evidence type="ECO:0000313" key="5">
    <source>
        <dbReference type="Proteomes" id="UP000754563"/>
    </source>
</evidence>
<dbReference type="GO" id="GO:0008173">
    <property type="term" value="F:RNA methyltransferase activity"/>
    <property type="evidence" value="ECO:0007669"/>
    <property type="project" value="InterPro"/>
</dbReference>
<dbReference type="Proteomes" id="UP000754563">
    <property type="component" value="Unassembled WGS sequence"/>
</dbReference>
<protein>
    <submittedName>
        <fullName evidence="4">23S rRNA (Guanosine(2251)-2'-O)-methyltransferase RlmB</fullName>
    </submittedName>
</protein>
<dbReference type="InterPro" id="IPR029064">
    <property type="entry name" value="Ribosomal_eL30-like_sf"/>
</dbReference>
<dbReference type="AlphaFoldDB" id="A0A955L870"/>
<dbReference type="Gene3D" id="3.30.1330.30">
    <property type="match status" value="1"/>
</dbReference>
<dbReference type="EMBL" id="JAGQLH010000021">
    <property type="protein sequence ID" value="MCA9385470.1"/>
    <property type="molecule type" value="Genomic_DNA"/>
</dbReference>
<dbReference type="InterPro" id="IPR001537">
    <property type="entry name" value="SpoU_MeTrfase"/>
</dbReference>
<dbReference type="SUPFAM" id="SSF55315">
    <property type="entry name" value="L30e-like"/>
    <property type="match status" value="1"/>
</dbReference>
<proteinExistence type="predicted"/>
<keyword evidence="1" id="KW-0489">Methyltransferase</keyword>
<dbReference type="PANTHER" id="PTHR46429:SF1">
    <property type="entry name" value="23S RRNA (GUANOSINE-2'-O-)-METHYLTRANSFERASE RLMB"/>
    <property type="match status" value="1"/>
</dbReference>
<dbReference type="InterPro" id="IPR029026">
    <property type="entry name" value="tRNA_m1G_MTases_N"/>
</dbReference>